<dbReference type="AlphaFoldDB" id="A0A0L8GWM1"/>
<accession>A0A0L8GWM1</accession>
<protein>
    <submittedName>
        <fullName evidence="1">Uncharacterized protein</fullName>
    </submittedName>
</protein>
<reference evidence="1" key="1">
    <citation type="submission" date="2015-07" db="EMBL/GenBank/DDBJ databases">
        <title>MeaNS - Measles Nucleotide Surveillance Program.</title>
        <authorList>
            <person name="Tran T."/>
            <person name="Druce J."/>
        </authorList>
    </citation>
    <scope>NUCLEOTIDE SEQUENCE</scope>
    <source>
        <strain evidence="1">UCB-OBI-ISO-001</strain>
        <tissue evidence="1">Gonad</tissue>
    </source>
</reference>
<dbReference type="EMBL" id="KQ420126">
    <property type="protein sequence ID" value="KOF81224.1"/>
    <property type="molecule type" value="Genomic_DNA"/>
</dbReference>
<sequence length="66" mass="7546">MCVNNADTLSDSIGKPMPTNFDEFLCKKKKIKNLPFSQLCCRRTLHKGSHLFHAAFNDSKIKMVVF</sequence>
<proteinExistence type="predicted"/>
<name>A0A0L8GWM1_OCTBM</name>
<gene>
    <name evidence="1" type="ORF">OCBIM_22026839mg</name>
</gene>
<evidence type="ECO:0000313" key="1">
    <source>
        <dbReference type="EMBL" id="KOF81224.1"/>
    </source>
</evidence>
<organism evidence="1">
    <name type="scientific">Octopus bimaculoides</name>
    <name type="common">California two-spotted octopus</name>
    <dbReference type="NCBI Taxonomy" id="37653"/>
    <lineage>
        <taxon>Eukaryota</taxon>
        <taxon>Metazoa</taxon>
        <taxon>Spiralia</taxon>
        <taxon>Lophotrochozoa</taxon>
        <taxon>Mollusca</taxon>
        <taxon>Cephalopoda</taxon>
        <taxon>Coleoidea</taxon>
        <taxon>Octopodiformes</taxon>
        <taxon>Octopoda</taxon>
        <taxon>Incirrata</taxon>
        <taxon>Octopodidae</taxon>
        <taxon>Octopus</taxon>
    </lineage>
</organism>